<comment type="caution">
    <text evidence="1">The sequence shown here is derived from an EMBL/GenBank/DDBJ whole genome shotgun (WGS) entry which is preliminary data.</text>
</comment>
<proteinExistence type="predicted"/>
<protein>
    <submittedName>
        <fullName evidence="1">Uncharacterized protein</fullName>
    </submittedName>
</protein>
<name>A0A5B7IW53_PORTR</name>
<dbReference type="Proteomes" id="UP000324222">
    <property type="component" value="Unassembled WGS sequence"/>
</dbReference>
<accession>A0A5B7IW53</accession>
<evidence type="ECO:0000313" key="1">
    <source>
        <dbReference type="EMBL" id="MPC89791.1"/>
    </source>
</evidence>
<keyword evidence="2" id="KW-1185">Reference proteome</keyword>
<organism evidence="1 2">
    <name type="scientific">Portunus trituberculatus</name>
    <name type="common">Swimming crab</name>
    <name type="synonym">Neptunus trituberculatus</name>
    <dbReference type="NCBI Taxonomy" id="210409"/>
    <lineage>
        <taxon>Eukaryota</taxon>
        <taxon>Metazoa</taxon>
        <taxon>Ecdysozoa</taxon>
        <taxon>Arthropoda</taxon>
        <taxon>Crustacea</taxon>
        <taxon>Multicrustacea</taxon>
        <taxon>Malacostraca</taxon>
        <taxon>Eumalacostraca</taxon>
        <taxon>Eucarida</taxon>
        <taxon>Decapoda</taxon>
        <taxon>Pleocyemata</taxon>
        <taxon>Brachyura</taxon>
        <taxon>Eubrachyura</taxon>
        <taxon>Portunoidea</taxon>
        <taxon>Portunidae</taxon>
        <taxon>Portuninae</taxon>
        <taxon>Portunus</taxon>
    </lineage>
</organism>
<sequence length="73" mass="8100">MDKTEKVVIEYCNTVCWVCCEGCTDIHSSSTHRKTSTVHIQLQGISPSKAQMQAKVSSMYGLIPLLIMQLIAL</sequence>
<dbReference type="AlphaFoldDB" id="A0A5B7IW53"/>
<gene>
    <name evidence="1" type="ORF">E2C01_084751</name>
</gene>
<reference evidence="1 2" key="1">
    <citation type="submission" date="2019-05" db="EMBL/GenBank/DDBJ databases">
        <title>Another draft genome of Portunus trituberculatus and its Hox gene families provides insights of decapod evolution.</title>
        <authorList>
            <person name="Jeong J.-H."/>
            <person name="Song I."/>
            <person name="Kim S."/>
            <person name="Choi T."/>
            <person name="Kim D."/>
            <person name="Ryu S."/>
            <person name="Kim W."/>
        </authorList>
    </citation>
    <scope>NUCLEOTIDE SEQUENCE [LARGE SCALE GENOMIC DNA]</scope>
    <source>
        <tissue evidence="1">Muscle</tissue>
    </source>
</reference>
<dbReference type="EMBL" id="VSRR010082199">
    <property type="protein sequence ID" value="MPC89791.1"/>
    <property type="molecule type" value="Genomic_DNA"/>
</dbReference>
<evidence type="ECO:0000313" key="2">
    <source>
        <dbReference type="Proteomes" id="UP000324222"/>
    </source>
</evidence>